<dbReference type="AlphaFoldDB" id="A0A437M5A7"/>
<proteinExistence type="predicted"/>
<protein>
    <submittedName>
        <fullName evidence="2">Uncharacterized protein</fullName>
    </submittedName>
</protein>
<dbReference type="RefSeq" id="WP_127740833.1">
    <property type="nucleotide sequence ID" value="NZ_SACN01000001.1"/>
</dbReference>
<name>A0A437M5A7_9SPHN</name>
<accession>A0A437M5A7</accession>
<feature type="region of interest" description="Disordered" evidence="1">
    <location>
        <begin position="43"/>
        <end position="70"/>
    </location>
</feature>
<dbReference type="Proteomes" id="UP000282971">
    <property type="component" value="Unassembled WGS sequence"/>
</dbReference>
<dbReference type="EMBL" id="SACN01000001">
    <property type="protein sequence ID" value="RVT92832.1"/>
    <property type="molecule type" value="Genomic_DNA"/>
</dbReference>
<evidence type="ECO:0000256" key="1">
    <source>
        <dbReference type="SAM" id="MobiDB-lite"/>
    </source>
</evidence>
<comment type="caution">
    <text evidence="2">The sequence shown here is derived from an EMBL/GenBank/DDBJ whole genome shotgun (WGS) entry which is preliminary data.</text>
</comment>
<organism evidence="2 3">
    <name type="scientific">Sphingomonas crocodyli</name>
    <dbReference type="NCBI Taxonomy" id="1979270"/>
    <lineage>
        <taxon>Bacteria</taxon>
        <taxon>Pseudomonadati</taxon>
        <taxon>Pseudomonadota</taxon>
        <taxon>Alphaproteobacteria</taxon>
        <taxon>Sphingomonadales</taxon>
        <taxon>Sphingomonadaceae</taxon>
        <taxon>Sphingomonas</taxon>
    </lineage>
</organism>
<evidence type="ECO:0000313" key="3">
    <source>
        <dbReference type="Proteomes" id="UP000282971"/>
    </source>
</evidence>
<evidence type="ECO:0000313" key="2">
    <source>
        <dbReference type="EMBL" id="RVT92832.1"/>
    </source>
</evidence>
<gene>
    <name evidence="2" type="ORF">EOD43_02640</name>
</gene>
<feature type="compositionally biased region" description="Basic and acidic residues" evidence="1">
    <location>
        <begin position="44"/>
        <end position="61"/>
    </location>
</feature>
<reference evidence="2 3" key="1">
    <citation type="submission" date="2019-01" db="EMBL/GenBank/DDBJ databases">
        <authorList>
            <person name="Chen W.-M."/>
        </authorList>
    </citation>
    <scope>NUCLEOTIDE SEQUENCE [LARGE SCALE GENOMIC DNA]</scope>
    <source>
        <strain evidence="2 3">CCP-7</strain>
    </source>
</reference>
<keyword evidence="3" id="KW-1185">Reference proteome</keyword>
<sequence>MTLKLSSKWKSQIDRFWLPRKGLGAQRQIGQLFGAMTLYENPYEAEHERVENPDDHERPEADTNPALSTTHPAMKAQAITGHDARWMLDEEAAGVPTPTLWLIPSYRKICPLRMGMDAGVQT</sequence>